<evidence type="ECO:0000313" key="8">
    <source>
        <dbReference type="EMBL" id="CAD5110980.1"/>
    </source>
</evidence>
<evidence type="ECO:0000256" key="4">
    <source>
        <dbReference type="ARBA" id="ARBA00022989"/>
    </source>
</evidence>
<feature type="transmembrane region" description="Helical" evidence="6">
    <location>
        <begin position="241"/>
        <end position="260"/>
    </location>
</feature>
<dbReference type="Proteomes" id="UP000549394">
    <property type="component" value="Unassembled WGS sequence"/>
</dbReference>
<dbReference type="EMBL" id="CAJFCJ010000001">
    <property type="protein sequence ID" value="CAD5110980.1"/>
    <property type="molecule type" value="Genomic_DNA"/>
</dbReference>
<dbReference type="GO" id="GO:0022857">
    <property type="term" value="F:transmembrane transporter activity"/>
    <property type="evidence" value="ECO:0007669"/>
    <property type="project" value="InterPro"/>
</dbReference>
<dbReference type="Gene3D" id="1.20.1250.20">
    <property type="entry name" value="MFS general substrate transporter like domains"/>
    <property type="match status" value="2"/>
</dbReference>
<evidence type="ECO:0000256" key="3">
    <source>
        <dbReference type="ARBA" id="ARBA00022692"/>
    </source>
</evidence>
<reference evidence="8 9" key="1">
    <citation type="submission" date="2020-08" db="EMBL/GenBank/DDBJ databases">
        <authorList>
            <person name="Hejnol A."/>
        </authorList>
    </citation>
    <scope>NUCLEOTIDE SEQUENCE [LARGE SCALE GENOMIC DNA]</scope>
</reference>
<dbReference type="InterPro" id="IPR036259">
    <property type="entry name" value="MFS_trans_sf"/>
</dbReference>
<feature type="transmembrane region" description="Helical" evidence="6">
    <location>
        <begin position="143"/>
        <end position="164"/>
    </location>
</feature>
<accession>A0A7I8V5H7</accession>
<comment type="caution">
    <text evidence="8">The sequence shown here is derived from an EMBL/GenBank/DDBJ whole genome shotgun (WGS) entry which is preliminary data.</text>
</comment>
<feature type="domain" description="Major facilitator superfamily (MFS) profile" evidence="7">
    <location>
        <begin position="1"/>
        <end position="335"/>
    </location>
</feature>
<proteinExistence type="predicted"/>
<evidence type="ECO:0000259" key="7">
    <source>
        <dbReference type="PROSITE" id="PS50850"/>
    </source>
</evidence>
<keyword evidence="3 6" id="KW-0812">Transmembrane</keyword>
<name>A0A7I8V5H7_9ANNE</name>
<evidence type="ECO:0000256" key="1">
    <source>
        <dbReference type="ARBA" id="ARBA00004141"/>
    </source>
</evidence>
<keyword evidence="2" id="KW-0813">Transport</keyword>
<dbReference type="AlphaFoldDB" id="A0A7I8V5H7"/>
<evidence type="ECO:0000256" key="5">
    <source>
        <dbReference type="ARBA" id="ARBA00023136"/>
    </source>
</evidence>
<dbReference type="PANTHER" id="PTHR23506:SF26">
    <property type="entry name" value="MFS-TYPE TRANSPORTER SLC18B1"/>
    <property type="match status" value="1"/>
</dbReference>
<gene>
    <name evidence="8" type="ORF">DGYR_LOCUS331</name>
</gene>
<organism evidence="8 9">
    <name type="scientific">Dimorphilus gyrociliatus</name>
    <dbReference type="NCBI Taxonomy" id="2664684"/>
    <lineage>
        <taxon>Eukaryota</taxon>
        <taxon>Metazoa</taxon>
        <taxon>Spiralia</taxon>
        <taxon>Lophotrochozoa</taxon>
        <taxon>Annelida</taxon>
        <taxon>Polychaeta</taxon>
        <taxon>Polychaeta incertae sedis</taxon>
        <taxon>Dinophilidae</taxon>
        <taxon>Dimorphilus</taxon>
    </lineage>
</organism>
<feature type="transmembrane region" description="Helical" evidence="6">
    <location>
        <begin position="215"/>
        <end position="235"/>
    </location>
</feature>
<evidence type="ECO:0000256" key="6">
    <source>
        <dbReference type="SAM" id="Phobius"/>
    </source>
</evidence>
<dbReference type="PANTHER" id="PTHR23506">
    <property type="entry name" value="GH10249P"/>
    <property type="match status" value="1"/>
</dbReference>
<keyword evidence="5 6" id="KW-0472">Membrane</keyword>
<dbReference type="InterPro" id="IPR050930">
    <property type="entry name" value="MFS_Vesicular_Transporter"/>
</dbReference>
<feature type="transmembrane region" description="Helical" evidence="6">
    <location>
        <begin position="9"/>
        <end position="27"/>
    </location>
</feature>
<comment type="subcellular location">
    <subcellularLocation>
        <location evidence="1">Membrane</location>
        <topology evidence="1">Multi-pass membrane protein</topology>
    </subcellularLocation>
</comment>
<dbReference type="InterPro" id="IPR020846">
    <property type="entry name" value="MFS_dom"/>
</dbReference>
<feature type="transmembrane region" description="Helical" evidence="6">
    <location>
        <begin position="33"/>
        <end position="61"/>
    </location>
</feature>
<dbReference type="InterPro" id="IPR011701">
    <property type="entry name" value="MFS"/>
</dbReference>
<keyword evidence="9" id="KW-1185">Reference proteome</keyword>
<dbReference type="PROSITE" id="PS50850">
    <property type="entry name" value="MFS"/>
    <property type="match status" value="1"/>
</dbReference>
<feature type="transmembrane region" description="Helical" evidence="6">
    <location>
        <begin position="309"/>
        <end position="329"/>
    </location>
</feature>
<keyword evidence="4 6" id="KW-1133">Transmembrane helix</keyword>
<dbReference type="GO" id="GO:0016020">
    <property type="term" value="C:membrane"/>
    <property type="evidence" value="ECO:0007669"/>
    <property type="project" value="UniProtKB-SubCell"/>
</dbReference>
<dbReference type="OrthoDB" id="497880at2759"/>
<dbReference type="Pfam" id="PF07690">
    <property type="entry name" value="MFS_1"/>
    <property type="match status" value="1"/>
</dbReference>
<evidence type="ECO:0000256" key="2">
    <source>
        <dbReference type="ARBA" id="ARBA00022448"/>
    </source>
</evidence>
<dbReference type="SUPFAM" id="SSF103473">
    <property type="entry name" value="MFS general substrate transporter"/>
    <property type="match status" value="1"/>
</dbReference>
<sequence>MVFIGVKRMYVTGVVGTGLVSIIYGTIEWMPQGYVAIFASFTLRAAEAFFAAPAMVGVMTLVSLTFPQKRSSIAGISGAAQSIGMLLGPSIGSFLYARGGFHLPFFVTGTMYTLIGLVMMPLLPSPSRSPEISQKSDLTRKMLCNSIVMILCSSLAVIYSAIGYLSSTLAIHLKSSLGMNEYEIGFTFLIAPGIIAIGSPMLGRYSDKRKNGLNILLYGGLSHVVGFLLLVPWNMNISTNYRIFIALTLLGFGLSSLVVIMQVMTETVGLPPDDIQSQTSIAAFVNTSRFIGEFFGMSGGGILIDNFSFTTGCYAMAASNLVCVVLMAAMRKITV</sequence>
<evidence type="ECO:0000313" key="9">
    <source>
        <dbReference type="Proteomes" id="UP000549394"/>
    </source>
</evidence>
<feature type="transmembrane region" description="Helical" evidence="6">
    <location>
        <begin position="73"/>
        <end position="97"/>
    </location>
</feature>
<protein>
    <submittedName>
        <fullName evidence="8">DgyrCDS332</fullName>
    </submittedName>
</protein>
<feature type="transmembrane region" description="Helical" evidence="6">
    <location>
        <begin position="184"/>
        <end position="203"/>
    </location>
</feature>
<feature type="transmembrane region" description="Helical" evidence="6">
    <location>
        <begin position="103"/>
        <end position="123"/>
    </location>
</feature>